<feature type="non-terminal residue" evidence="6">
    <location>
        <position position="785"/>
    </location>
</feature>
<comment type="caution">
    <text evidence="6">The sequence shown here is derived from an EMBL/GenBank/DDBJ whole genome shotgun (WGS) entry which is preliminary data.</text>
</comment>
<proteinExistence type="inferred from homology"/>
<feature type="domain" description="Calpain catalytic" evidence="5">
    <location>
        <begin position="164"/>
        <end position="433"/>
    </location>
</feature>
<evidence type="ECO:0000256" key="2">
    <source>
        <dbReference type="PIRSR" id="PIRSR622684-1"/>
    </source>
</evidence>
<dbReference type="Gene3D" id="1.10.238.10">
    <property type="entry name" value="EF-hand"/>
    <property type="match status" value="1"/>
</dbReference>
<feature type="signal peptide" evidence="4">
    <location>
        <begin position="1"/>
        <end position="26"/>
    </location>
</feature>
<reference evidence="6 7" key="1">
    <citation type="submission" date="2024-05" db="EMBL/GenBank/DDBJ databases">
        <authorList>
            <person name="Wallberg A."/>
        </authorList>
    </citation>
    <scope>NUCLEOTIDE SEQUENCE [LARGE SCALE GENOMIC DNA]</scope>
</reference>
<evidence type="ECO:0000256" key="4">
    <source>
        <dbReference type="SAM" id="SignalP"/>
    </source>
</evidence>
<dbReference type="GO" id="GO:0006508">
    <property type="term" value="P:proteolysis"/>
    <property type="evidence" value="ECO:0007669"/>
    <property type="project" value="InterPro"/>
</dbReference>
<dbReference type="PROSITE" id="PS50203">
    <property type="entry name" value="CALPAIN_CAT"/>
    <property type="match status" value="1"/>
</dbReference>
<dbReference type="InterPro" id="IPR022684">
    <property type="entry name" value="Calpain_cysteine_protease"/>
</dbReference>
<evidence type="ECO:0000256" key="3">
    <source>
        <dbReference type="PROSITE-ProRule" id="PRU00239"/>
    </source>
</evidence>
<dbReference type="SMART" id="SM00720">
    <property type="entry name" value="calpain_III"/>
    <property type="match status" value="1"/>
</dbReference>
<gene>
    <name evidence="6" type="ORF">MNOR_LOCUS23660</name>
</gene>
<organism evidence="6 7">
    <name type="scientific">Meganyctiphanes norvegica</name>
    <name type="common">Northern krill</name>
    <name type="synonym">Thysanopoda norvegica</name>
    <dbReference type="NCBI Taxonomy" id="48144"/>
    <lineage>
        <taxon>Eukaryota</taxon>
        <taxon>Metazoa</taxon>
        <taxon>Ecdysozoa</taxon>
        <taxon>Arthropoda</taxon>
        <taxon>Crustacea</taxon>
        <taxon>Multicrustacea</taxon>
        <taxon>Malacostraca</taxon>
        <taxon>Eumalacostraca</taxon>
        <taxon>Eucarida</taxon>
        <taxon>Euphausiacea</taxon>
        <taxon>Euphausiidae</taxon>
        <taxon>Meganyctiphanes</taxon>
    </lineage>
</organism>
<dbReference type="InterPro" id="IPR022683">
    <property type="entry name" value="Calpain_III"/>
</dbReference>
<dbReference type="EMBL" id="CAXKWB010021061">
    <property type="protein sequence ID" value="CAL4122951.1"/>
    <property type="molecule type" value="Genomic_DNA"/>
</dbReference>
<dbReference type="InterPro" id="IPR011992">
    <property type="entry name" value="EF-hand-dom_pair"/>
</dbReference>
<dbReference type="PANTHER" id="PTHR10183">
    <property type="entry name" value="CALPAIN"/>
    <property type="match status" value="1"/>
</dbReference>
<name>A0AAV2RCR1_MEGNR</name>
<dbReference type="InterPro" id="IPR036213">
    <property type="entry name" value="Calpain_III_sf"/>
</dbReference>
<dbReference type="GO" id="GO:0004198">
    <property type="term" value="F:calcium-dependent cysteine-type endopeptidase activity"/>
    <property type="evidence" value="ECO:0007669"/>
    <property type="project" value="InterPro"/>
</dbReference>
<accession>A0AAV2RCR1</accession>
<protein>
    <recommendedName>
        <fullName evidence="5">Calpain catalytic domain-containing protein</fullName>
    </recommendedName>
</protein>
<comment type="similarity">
    <text evidence="1">Belongs to the peptidase C2 family.</text>
</comment>
<feature type="active site" evidence="2">
    <location>
        <position position="374"/>
    </location>
</feature>
<dbReference type="SUPFAM" id="SSF54001">
    <property type="entry name" value="Cysteine proteinases"/>
    <property type="match status" value="1"/>
</dbReference>
<dbReference type="SMART" id="SM00230">
    <property type="entry name" value="CysPc"/>
    <property type="match status" value="1"/>
</dbReference>
<dbReference type="InterPro" id="IPR038765">
    <property type="entry name" value="Papain-like_cys_pep_sf"/>
</dbReference>
<dbReference type="AlphaFoldDB" id="A0AAV2RCR1"/>
<dbReference type="SUPFAM" id="SSF47473">
    <property type="entry name" value="EF-hand"/>
    <property type="match status" value="1"/>
</dbReference>
<feature type="active site" evidence="2">
    <location>
        <position position="350"/>
    </location>
</feature>
<sequence length="785" mass="89046">MRETEVVWGVSVTLVVMMSLLDLTICIKCPEHHGEKPAHDPLLPRPSDASGMSSGGGAACLWLLPTSVRGGTPPKGWLTTGAQNYSTKHKGVPQACLPSLRLFPALSKGSVSSWKRMGELYYCLSEIIEQPSPLSGHNHLGCQNTHIMYQNKPPFCANPIVLLKQYEICARPKFIADGATRFDVEQGELGDTWLVQAVSTLTLTPKFLDRVVPPDQAFDHTYCGIFRFRFWHFGDWVEVIIDDRLPTFKGRLVYLHSTDPSEFWAALLEKAYAKLYGTYETLTQGFTTRALQDLTGGIVQSFSLTVQDKLLTYQVLNSAVPRSTLLVASINLEKDNKRNLRLRNGLVTQHAYSVTGLARVRSKLGETPLVRLRNPWGRGEWNGPWSERSWEWDSLSERDKELLSVRVRNEGEFWMSFDDFARHFSHLDLVHVGPDDWMNEPALHSKKPWRAVLARRRWRSGYNAGGGPTFTETTAMNPQFHVQIPRAGLSKCHVVVSVVQQYDTAMSAQDNKKRHQLHPIGFAVYEIPANMTRLTTAFVTEHVPMDVTAHSHARETVTFFTLPPGDYMVVPHTQQPNCEAKFLLRILTDEQSNIWEVNEDNMVFRSISLERLDEGMKKKEGRTVLLKLLNKYPPELDPQALHKFLKHIGKVTFLVEKPTLDLVKAMIMLRDYNISGKVAISDIPALLVMLQFWRTAFLKFDRSHSGKTSSYHLRPALWEAGVTVSNKVLECLVLRFAKSRILTSEAFLMSLVRLHLAHERFHSIDTKMKGNPLSLEEMILMTAYS</sequence>
<dbReference type="Pfam" id="PF00648">
    <property type="entry name" value="Peptidase_C2"/>
    <property type="match status" value="1"/>
</dbReference>
<dbReference type="Gene3D" id="3.90.70.10">
    <property type="entry name" value="Cysteine proteinases"/>
    <property type="match status" value="1"/>
</dbReference>
<dbReference type="PANTHER" id="PTHR10183:SF424">
    <property type="entry name" value="CALPAIN-B-LIKE PROTEIN"/>
    <property type="match status" value="1"/>
</dbReference>
<feature type="chain" id="PRO_5043954511" description="Calpain catalytic domain-containing protein" evidence="4">
    <location>
        <begin position="27"/>
        <end position="785"/>
    </location>
</feature>
<dbReference type="InterPro" id="IPR001300">
    <property type="entry name" value="Peptidase_C2_calpain_cat"/>
</dbReference>
<dbReference type="Proteomes" id="UP001497623">
    <property type="component" value="Unassembled WGS sequence"/>
</dbReference>
<dbReference type="CDD" id="cd00044">
    <property type="entry name" value="CysPc"/>
    <property type="match status" value="1"/>
</dbReference>
<dbReference type="SUPFAM" id="SSF49758">
    <property type="entry name" value="Calpain large subunit, middle domain (domain III)"/>
    <property type="match status" value="1"/>
</dbReference>
<evidence type="ECO:0000313" key="6">
    <source>
        <dbReference type="EMBL" id="CAL4122951.1"/>
    </source>
</evidence>
<dbReference type="Pfam" id="PF01067">
    <property type="entry name" value="Calpain_III"/>
    <property type="match status" value="1"/>
</dbReference>
<evidence type="ECO:0000256" key="1">
    <source>
        <dbReference type="ARBA" id="ARBA00007623"/>
    </source>
</evidence>
<dbReference type="InterPro" id="IPR022682">
    <property type="entry name" value="Calpain_domain_III"/>
</dbReference>
<evidence type="ECO:0000313" key="7">
    <source>
        <dbReference type="Proteomes" id="UP001497623"/>
    </source>
</evidence>
<dbReference type="Gene3D" id="2.60.120.380">
    <property type="match status" value="1"/>
</dbReference>
<comment type="caution">
    <text evidence="3">Lacks conserved residue(s) required for the propagation of feature annotation.</text>
</comment>
<dbReference type="PRINTS" id="PR00704">
    <property type="entry name" value="CALPAIN"/>
</dbReference>
<dbReference type="GO" id="GO:0005737">
    <property type="term" value="C:cytoplasm"/>
    <property type="evidence" value="ECO:0007669"/>
    <property type="project" value="TreeGrafter"/>
</dbReference>
<dbReference type="FunFam" id="3.90.70.10:FF:000114">
    <property type="entry name" value="Calpain a"/>
    <property type="match status" value="1"/>
</dbReference>
<keyword evidence="4" id="KW-0732">Signal</keyword>
<evidence type="ECO:0000259" key="5">
    <source>
        <dbReference type="PROSITE" id="PS50203"/>
    </source>
</evidence>
<keyword evidence="7" id="KW-1185">Reference proteome</keyword>